<dbReference type="EnsemblMetazoa" id="XM_030978879">
    <property type="protein sequence ID" value="XP_030834739"/>
    <property type="gene ID" value="LOC115921413"/>
</dbReference>
<dbReference type="FunFam" id="3.10.250.10:FF:000005">
    <property type="entry name" value="Neurotrypsin isoform A"/>
    <property type="match status" value="1"/>
</dbReference>
<dbReference type="RefSeq" id="XP_030834739.1">
    <property type="nucleotide sequence ID" value="XM_030978879.1"/>
</dbReference>
<reference evidence="7" key="1">
    <citation type="submission" date="2015-02" db="EMBL/GenBank/DDBJ databases">
        <title>Genome sequencing for Strongylocentrotus purpuratus.</title>
        <authorList>
            <person name="Murali S."/>
            <person name="Liu Y."/>
            <person name="Vee V."/>
            <person name="English A."/>
            <person name="Wang M."/>
            <person name="Skinner E."/>
            <person name="Han Y."/>
            <person name="Muzny D.M."/>
            <person name="Worley K.C."/>
            <person name="Gibbs R.A."/>
        </authorList>
    </citation>
    <scope>NUCLEOTIDE SEQUENCE</scope>
</reference>
<dbReference type="GO" id="GO:0016020">
    <property type="term" value="C:membrane"/>
    <property type="evidence" value="ECO:0007669"/>
    <property type="project" value="InterPro"/>
</dbReference>
<keyword evidence="2 4" id="KW-1015">Disulfide bond</keyword>
<dbReference type="PROSITE" id="PS50287">
    <property type="entry name" value="SRCR_2"/>
    <property type="match status" value="1"/>
</dbReference>
<dbReference type="InterPro" id="IPR036772">
    <property type="entry name" value="SRCR-like_dom_sf"/>
</dbReference>
<keyword evidence="7" id="KW-1185">Reference proteome</keyword>
<sequence length="147" mass="16061">MEGKRFEDIVRILIYVQLFLTSVCGAEYLDVRLVNGSNNASGRVEVSYNGTWGTVCDDGWDLNDANVVCKMLGFFDASSAPGMAAYGAGYGEIHLDEVDCTGSESSLEDCIKSEFGVHNCDHSEDAGVTCRGTMTVCLIFFNSTYRY</sequence>
<dbReference type="OrthoDB" id="536948at2759"/>
<protein>
    <recommendedName>
        <fullName evidence="5">SRCR domain-containing protein</fullName>
    </recommendedName>
</protein>
<reference evidence="6" key="2">
    <citation type="submission" date="2021-01" db="UniProtKB">
        <authorList>
            <consortium name="EnsemblMetazoa"/>
        </authorList>
    </citation>
    <scope>IDENTIFICATION</scope>
</reference>
<dbReference type="SUPFAM" id="SSF56487">
    <property type="entry name" value="SRCR-like"/>
    <property type="match status" value="1"/>
</dbReference>
<keyword evidence="3" id="KW-0325">Glycoprotein</keyword>
<name>A0A7M7NFC6_STRPU</name>
<proteinExistence type="predicted"/>
<evidence type="ECO:0000259" key="5">
    <source>
        <dbReference type="PROSITE" id="PS50287"/>
    </source>
</evidence>
<dbReference type="Gene3D" id="3.10.250.10">
    <property type="entry name" value="SRCR-like domain"/>
    <property type="match status" value="1"/>
</dbReference>
<dbReference type="OMA" id="CANAGWG"/>
<evidence type="ECO:0000313" key="6">
    <source>
        <dbReference type="EnsemblMetazoa" id="XP_030834739"/>
    </source>
</evidence>
<evidence type="ECO:0000313" key="7">
    <source>
        <dbReference type="Proteomes" id="UP000007110"/>
    </source>
</evidence>
<evidence type="ECO:0000256" key="4">
    <source>
        <dbReference type="PROSITE-ProRule" id="PRU00196"/>
    </source>
</evidence>
<dbReference type="AlphaFoldDB" id="A0A7M7NFC6"/>
<dbReference type="GeneID" id="115921413"/>
<dbReference type="PROSITE" id="PS00420">
    <property type="entry name" value="SRCR_1"/>
    <property type="match status" value="1"/>
</dbReference>
<dbReference type="PANTHER" id="PTHR48071">
    <property type="entry name" value="SRCR DOMAIN-CONTAINING PROTEIN"/>
    <property type="match status" value="1"/>
</dbReference>
<evidence type="ECO:0000256" key="2">
    <source>
        <dbReference type="ARBA" id="ARBA00023157"/>
    </source>
</evidence>
<evidence type="ECO:0000256" key="1">
    <source>
        <dbReference type="ARBA" id="ARBA00022729"/>
    </source>
</evidence>
<dbReference type="Pfam" id="PF00530">
    <property type="entry name" value="SRCR"/>
    <property type="match status" value="1"/>
</dbReference>
<dbReference type="SMART" id="SM00202">
    <property type="entry name" value="SR"/>
    <property type="match status" value="1"/>
</dbReference>
<feature type="disulfide bond" evidence="4">
    <location>
        <begin position="69"/>
        <end position="130"/>
    </location>
</feature>
<keyword evidence="1" id="KW-0732">Signal</keyword>
<dbReference type="InParanoid" id="A0A7M7NFC6"/>
<dbReference type="PRINTS" id="PR00258">
    <property type="entry name" value="SPERACTRCPTR"/>
</dbReference>
<evidence type="ECO:0000256" key="3">
    <source>
        <dbReference type="ARBA" id="ARBA00023180"/>
    </source>
</evidence>
<dbReference type="InterPro" id="IPR001190">
    <property type="entry name" value="SRCR"/>
</dbReference>
<feature type="disulfide bond" evidence="4">
    <location>
        <begin position="100"/>
        <end position="110"/>
    </location>
</feature>
<dbReference type="PANTHER" id="PTHR48071:SF18">
    <property type="entry name" value="DELETED IN MALIGNANT BRAIN TUMORS 1 PROTEIN-RELATED"/>
    <property type="match status" value="1"/>
</dbReference>
<dbReference type="Proteomes" id="UP000007110">
    <property type="component" value="Unassembled WGS sequence"/>
</dbReference>
<feature type="domain" description="SRCR" evidence="5">
    <location>
        <begin position="31"/>
        <end position="131"/>
    </location>
</feature>
<dbReference type="KEGG" id="spu:115921413"/>
<accession>A0A7M7NFC6</accession>
<organism evidence="6 7">
    <name type="scientific">Strongylocentrotus purpuratus</name>
    <name type="common">Purple sea urchin</name>
    <dbReference type="NCBI Taxonomy" id="7668"/>
    <lineage>
        <taxon>Eukaryota</taxon>
        <taxon>Metazoa</taxon>
        <taxon>Echinodermata</taxon>
        <taxon>Eleutherozoa</taxon>
        <taxon>Echinozoa</taxon>
        <taxon>Echinoidea</taxon>
        <taxon>Euechinoidea</taxon>
        <taxon>Echinacea</taxon>
        <taxon>Camarodonta</taxon>
        <taxon>Echinidea</taxon>
        <taxon>Strongylocentrotidae</taxon>
        <taxon>Strongylocentrotus</taxon>
    </lineage>
</organism>
<feature type="disulfide bond" evidence="4">
    <location>
        <begin position="56"/>
        <end position="120"/>
    </location>
</feature>